<evidence type="ECO:0000313" key="1">
    <source>
        <dbReference type="EMBL" id="SJL14777.1"/>
    </source>
</evidence>
<accession>A0A284S1B9</accession>
<dbReference type="OMA" id="NIECKEF"/>
<dbReference type="Proteomes" id="UP000219338">
    <property type="component" value="Unassembled WGS sequence"/>
</dbReference>
<name>A0A284S1B9_ARMOS</name>
<organism evidence="1 2">
    <name type="scientific">Armillaria ostoyae</name>
    <name type="common">Armillaria root rot fungus</name>
    <dbReference type="NCBI Taxonomy" id="47428"/>
    <lineage>
        <taxon>Eukaryota</taxon>
        <taxon>Fungi</taxon>
        <taxon>Dikarya</taxon>
        <taxon>Basidiomycota</taxon>
        <taxon>Agaricomycotina</taxon>
        <taxon>Agaricomycetes</taxon>
        <taxon>Agaricomycetidae</taxon>
        <taxon>Agaricales</taxon>
        <taxon>Marasmiineae</taxon>
        <taxon>Physalacriaceae</taxon>
        <taxon>Armillaria</taxon>
    </lineage>
</organism>
<keyword evidence="2" id="KW-1185">Reference proteome</keyword>
<evidence type="ECO:0000313" key="2">
    <source>
        <dbReference type="Proteomes" id="UP000219338"/>
    </source>
</evidence>
<dbReference type="OrthoDB" id="2788229at2759"/>
<evidence type="ECO:0008006" key="3">
    <source>
        <dbReference type="Google" id="ProtNLM"/>
    </source>
</evidence>
<protein>
    <recommendedName>
        <fullName evidence="3">F-box domain-containing protein</fullName>
    </recommendedName>
</protein>
<reference evidence="2" key="1">
    <citation type="journal article" date="2017" name="Nat. Ecol. Evol.">
        <title>Genome expansion and lineage-specific genetic innovations in the forest pathogenic fungi Armillaria.</title>
        <authorList>
            <person name="Sipos G."/>
            <person name="Prasanna A.N."/>
            <person name="Walter M.C."/>
            <person name="O'Connor E."/>
            <person name="Balint B."/>
            <person name="Krizsan K."/>
            <person name="Kiss B."/>
            <person name="Hess J."/>
            <person name="Varga T."/>
            <person name="Slot J."/>
            <person name="Riley R."/>
            <person name="Boka B."/>
            <person name="Rigling D."/>
            <person name="Barry K."/>
            <person name="Lee J."/>
            <person name="Mihaltcheva S."/>
            <person name="LaButti K."/>
            <person name="Lipzen A."/>
            <person name="Waldron R."/>
            <person name="Moloney N.M."/>
            <person name="Sperisen C."/>
            <person name="Kredics L."/>
            <person name="Vagvoelgyi C."/>
            <person name="Patrignani A."/>
            <person name="Fitzpatrick D."/>
            <person name="Nagy I."/>
            <person name="Doyle S."/>
            <person name="Anderson J.B."/>
            <person name="Grigoriev I.V."/>
            <person name="Gueldener U."/>
            <person name="Muensterkoetter M."/>
            <person name="Nagy L.G."/>
        </authorList>
    </citation>
    <scope>NUCLEOTIDE SEQUENCE [LARGE SCALE GENOMIC DNA]</scope>
    <source>
        <strain evidence="2">C18/9</strain>
    </source>
</reference>
<sequence length="437" mass="50000">MEAADVSVRIAVIDYRLTTTSKMTPPIYSLPLELINAIIDKIYNDSDTTTARRTLNSCGLVSRIFVDRTREHLFREITIRSNIECKEFLAFSAHIHSSTTSLTILFKLHRGRKHTLATSWGLPSLFHVLHNVNTITLSGMEWKFLHPAFVNSLTSRSFLSITLMHTHFPDSQAFYSFLSYSPNLRRFSCLMTTIDSSDRPPFSANFNASCRPHITDMSFRKMRQIPEMVLSPTLSPLNLDRLRVLDVFVHEDLQFDPARRFMDLTTQSLEVLRVSQFRSPPTRIKYSLSQGSPCGNDISTGRSEYLPIQRLRSITIEMDDYHRRGPIILPIELSIFNWWIGHFESYPTMHCCCVHLLVRIFSYEVEASADYTAWKKLDIALSRTSIRSLVVDLFISKAVRIVPSEPPPIKLVVEGNLPILIGRKIARVQVGAYNIGM</sequence>
<dbReference type="AlphaFoldDB" id="A0A284S1B9"/>
<gene>
    <name evidence="1" type="ORF">ARMOST_18245</name>
</gene>
<proteinExistence type="predicted"/>
<dbReference type="EMBL" id="FUEG01000025">
    <property type="protein sequence ID" value="SJL14777.1"/>
    <property type="molecule type" value="Genomic_DNA"/>
</dbReference>